<accession>A0ABR1UXT5</accession>
<dbReference type="CDD" id="cd09917">
    <property type="entry name" value="F-box_SF"/>
    <property type="match status" value="1"/>
</dbReference>
<proteinExistence type="predicted"/>
<dbReference type="EMBL" id="JAQQWM010000005">
    <property type="protein sequence ID" value="KAK8063735.1"/>
    <property type="molecule type" value="Genomic_DNA"/>
</dbReference>
<dbReference type="Proteomes" id="UP001446871">
    <property type="component" value="Unassembled WGS sequence"/>
</dbReference>
<dbReference type="InterPro" id="IPR036047">
    <property type="entry name" value="F-box-like_dom_sf"/>
</dbReference>
<evidence type="ECO:0000313" key="3">
    <source>
        <dbReference type="Proteomes" id="UP001446871"/>
    </source>
</evidence>
<name>A0ABR1UXT5_9PEZI</name>
<dbReference type="SMART" id="SM00256">
    <property type="entry name" value="FBOX"/>
    <property type="match status" value="1"/>
</dbReference>
<dbReference type="PROSITE" id="PS50181">
    <property type="entry name" value="FBOX"/>
    <property type="match status" value="1"/>
</dbReference>
<dbReference type="Pfam" id="PF00646">
    <property type="entry name" value="F-box"/>
    <property type="match status" value="1"/>
</dbReference>
<reference evidence="2 3" key="1">
    <citation type="submission" date="2023-01" db="EMBL/GenBank/DDBJ databases">
        <title>Analysis of 21 Apiospora genomes using comparative genomics revels a genus with tremendous synthesis potential of carbohydrate active enzymes and secondary metabolites.</title>
        <authorList>
            <person name="Sorensen T."/>
        </authorList>
    </citation>
    <scope>NUCLEOTIDE SEQUENCE [LARGE SCALE GENOMIC DNA]</scope>
    <source>
        <strain evidence="2 3">CBS 83171</strain>
    </source>
</reference>
<evidence type="ECO:0000259" key="1">
    <source>
        <dbReference type="PROSITE" id="PS50181"/>
    </source>
</evidence>
<comment type="caution">
    <text evidence="2">The sequence shown here is derived from an EMBL/GenBank/DDBJ whole genome shotgun (WGS) entry which is preliminary data.</text>
</comment>
<sequence>MAPHENNFSSGLYRIPEELVLEICELLGGSDVYVMRQTCRKLRRILSSRQFVTPTLWTDRTRISDLPSLATDWGDVLERLRRRQCCSSCTDVRFAPLAGAQSSYDKVMSRMVNNFKWCISCLASHPLIMFSHSQRNLPDEEAMCILGGGGIRVCPHFTLSIAKIENGMGSVPVGSRAKVFKCNECFSGMSGSEPPSVTWIPSSWPPHARGRVDINWAFPLKLDKKELSYVKRCMTRGLDGVSEAQALRNALSKAAGDYDHLLCPHQSFNDRRFLAMFKGAYPYKSNRLPLPVHQLRVGNHAESLQTYTDNPEGPARNSEFRDETCEYCNPSNSTWGCRSTWSWILGGRWDDSLYLQRNLRLSIPDLKFYTPREFDDWTQMLPPASYGLPQDEELRHITWCPNKTCANGKSWDNHCRVLRNVWHLFTDQHVPFTSRPAVRAFDDSAPRVEDPCQYVKEIPKPGRRRTRRGIRLANQTRRHGRARALQMLLP</sequence>
<gene>
    <name evidence="2" type="ORF">PG996_008387</name>
</gene>
<organism evidence="2 3">
    <name type="scientific">Apiospora saccharicola</name>
    <dbReference type="NCBI Taxonomy" id="335842"/>
    <lineage>
        <taxon>Eukaryota</taxon>
        <taxon>Fungi</taxon>
        <taxon>Dikarya</taxon>
        <taxon>Ascomycota</taxon>
        <taxon>Pezizomycotina</taxon>
        <taxon>Sordariomycetes</taxon>
        <taxon>Xylariomycetidae</taxon>
        <taxon>Amphisphaeriales</taxon>
        <taxon>Apiosporaceae</taxon>
        <taxon>Apiospora</taxon>
    </lineage>
</organism>
<keyword evidence="3" id="KW-1185">Reference proteome</keyword>
<feature type="domain" description="F-box" evidence="1">
    <location>
        <begin position="9"/>
        <end position="60"/>
    </location>
</feature>
<dbReference type="InterPro" id="IPR001810">
    <property type="entry name" value="F-box_dom"/>
</dbReference>
<evidence type="ECO:0000313" key="2">
    <source>
        <dbReference type="EMBL" id="KAK8063735.1"/>
    </source>
</evidence>
<dbReference type="SUPFAM" id="SSF81383">
    <property type="entry name" value="F-box domain"/>
    <property type="match status" value="1"/>
</dbReference>
<protein>
    <recommendedName>
        <fullName evidence="1">F-box domain-containing protein</fullName>
    </recommendedName>
</protein>